<feature type="domain" description="Flagellar motor switch protein FliG middle" evidence="5">
    <location>
        <begin position="398"/>
        <end position="466"/>
    </location>
</feature>
<dbReference type="Gene3D" id="1.10.220.30">
    <property type="match status" value="2"/>
</dbReference>
<dbReference type="AlphaFoldDB" id="A0A841R736"/>
<dbReference type="InterPro" id="IPR001689">
    <property type="entry name" value="Flag_FliM"/>
</dbReference>
<dbReference type="GO" id="GO:0003774">
    <property type="term" value="F:cytoskeletal motor activity"/>
    <property type="evidence" value="ECO:0007669"/>
    <property type="project" value="InterPro"/>
</dbReference>
<dbReference type="InterPro" id="IPR000090">
    <property type="entry name" value="Flg_Motor_Flig"/>
</dbReference>
<accession>A0A841R736</accession>
<protein>
    <recommendedName>
        <fullName evidence="2">Flagellar motor switch protein FliM</fullName>
    </recommendedName>
</protein>
<dbReference type="EMBL" id="JACHGJ010000002">
    <property type="protein sequence ID" value="MBB6479655.1"/>
    <property type="molecule type" value="Genomic_DNA"/>
</dbReference>
<keyword evidence="1" id="KW-0145">Chemotaxis</keyword>
<evidence type="ECO:0000256" key="3">
    <source>
        <dbReference type="SAM" id="Coils"/>
    </source>
</evidence>
<evidence type="ECO:0000313" key="6">
    <source>
        <dbReference type="EMBL" id="MBB6479655.1"/>
    </source>
</evidence>
<dbReference type="Pfam" id="PF01706">
    <property type="entry name" value="FliG_C"/>
    <property type="match status" value="1"/>
</dbReference>
<evidence type="ECO:0000259" key="5">
    <source>
        <dbReference type="Pfam" id="PF14841"/>
    </source>
</evidence>
<feature type="coiled-coil region" evidence="3">
    <location>
        <begin position="337"/>
        <end position="368"/>
    </location>
</feature>
<dbReference type="PANTHER" id="PTHR30034">
    <property type="entry name" value="FLAGELLAR MOTOR SWITCH PROTEIN FLIM"/>
    <property type="match status" value="1"/>
</dbReference>
<dbReference type="SUPFAM" id="SSF103039">
    <property type="entry name" value="CheC-like"/>
    <property type="match status" value="1"/>
</dbReference>
<dbReference type="Pfam" id="PF02154">
    <property type="entry name" value="FliM"/>
    <property type="match status" value="1"/>
</dbReference>
<dbReference type="SUPFAM" id="SSF48029">
    <property type="entry name" value="FliG"/>
    <property type="match status" value="1"/>
</dbReference>
<keyword evidence="7" id="KW-1185">Reference proteome</keyword>
<dbReference type="Proteomes" id="UP000587760">
    <property type="component" value="Unassembled WGS sequence"/>
</dbReference>
<organism evidence="6 7">
    <name type="scientific">Spirochaeta isovalerica</name>
    <dbReference type="NCBI Taxonomy" id="150"/>
    <lineage>
        <taxon>Bacteria</taxon>
        <taxon>Pseudomonadati</taxon>
        <taxon>Spirochaetota</taxon>
        <taxon>Spirochaetia</taxon>
        <taxon>Spirochaetales</taxon>
        <taxon>Spirochaetaceae</taxon>
        <taxon>Spirochaeta</taxon>
    </lineage>
</organism>
<dbReference type="RefSeq" id="WP_184745083.1">
    <property type="nucleotide sequence ID" value="NZ_JACHGJ010000002.1"/>
</dbReference>
<evidence type="ECO:0000256" key="2">
    <source>
        <dbReference type="NCBIfam" id="TIGR01397"/>
    </source>
</evidence>
<reference evidence="6 7" key="1">
    <citation type="submission" date="2020-08" db="EMBL/GenBank/DDBJ databases">
        <title>Genomic Encyclopedia of Type Strains, Phase IV (KMG-IV): sequencing the most valuable type-strain genomes for metagenomic binning, comparative biology and taxonomic classification.</title>
        <authorList>
            <person name="Goeker M."/>
        </authorList>
    </citation>
    <scope>NUCLEOTIDE SEQUENCE [LARGE SCALE GENOMIC DNA]</scope>
    <source>
        <strain evidence="6 7">DSM 2461</strain>
    </source>
</reference>
<keyword evidence="6" id="KW-0282">Flagellum</keyword>
<feature type="domain" description="Flagellar motor switch protein FliG C-terminal" evidence="4">
    <location>
        <begin position="498"/>
        <end position="604"/>
    </location>
</feature>
<dbReference type="GO" id="GO:0050918">
    <property type="term" value="P:positive chemotaxis"/>
    <property type="evidence" value="ECO:0007669"/>
    <property type="project" value="TreeGrafter"/>
</dbReference>
<keyword evidence="3" id="KW-0175">Coiled coil</keyword>
<dbReference type="GO" id="GO:0071978">
    <property type="term" value="P:bacterial-type flagellum-dependent swarming motility"/>
    <property type="evidence" value="ECO:0007669"/>
    <property type="project" value="TreeGrafter"/>
</dbReference>
<gene>
    <name evidence="6" type="ORF">HNR50_001313</name>
</gene>
<dbReference type="Gene3D" id="3.40.1550.10">
    <property type="entry name" value="CheC-like"/>
    <property type="match status" value="1"/>
</dbReference>
<name>A0A841R736_9SPIO</name>
<dbReference type="InterPro" id="IPR032779">
    <property type="entry name" value="FliG_M"/>
</dbReference>
<dbReference type="PRINTS" id="PR00954">
    <property type="entry name" value="FLGMOTORFLIG"/>
</dbReference>
<dbReference type="InterPro" id="IPR011002">
    <property type="entry name" value="FliG_a-hlx"/>
</dbReference>
<comment type="caution">
    <text evidence="6">The sequence shown here is derived from an EMBL/GenBank/DDBJ whole genome shotgun (WGS) entry which is preliminary data.</text>
</comment>
<dbReference type="InterPro" id="IPR023087">
    <property type="entry name" value="Flg_Motor_Flig_C"/>
</dbReference>
<evidence type="ECO:0000256" key="1">
    <source>
        <dbReference type="ARBA" id="ARBA00022500"/>
    </source>
</evidence>
<dbReference type="InterPro" id="IPR028976">
    <property type="entry name" value="CheC-like_sf"/>
</dbReference>
<dbReference type="PANTHER" id="PTHR30034:SF6">
    <property type="entry name" value="YOP PROTEINS TRANSLOCATION PROTEIN Q"/>
    <property type="match status" value="1"/>
</dbReference>
<sequence length="613" mass="68909">MEEEFKVENVHGSAIMASARKENREYRVKKYDFKRPDKFSLEQIRTLSIVHESFCRLVTVSLSGKIRKKIDLSVAQVDQLAYFEFIDSIPDPTAIAVVNMHPLRGSAIIQIDPDISFPLCDLLFGGSGMESVENRELSPMERSVSSSIADVLLKDLAVSWEPLIHLEPEVGQIETNPQMAMIVPPTEMVVLVSLKVVLEGHEGRINFCIPFLTIEPLIEKLSAQYWFSRVRNEREDCVPSENIISLKLDCEVLTEAEDLSLRQIGQLRKGSLVRLPLFGEGHSYLRAGGETVMDLTHKKIRSAMKFQVAESRLRDSGVVPGFLNVNQKADSFNEDSIKSLAEEMKKLSRTLTEKIDRLSLNQEQLSDQVFFSTEGDQPAALQKREPFGFIGLPDIPLLYELLSGENKQAVALILSRLDSGLGAELLGHFPKELQPDIIKRIGTMDRVSPEIINKVEKVLLGSFNKIAESSEPDVKGVEKVTQILSLSPRSVESHIIGSLDKSDSHFSEEIKKRMFVFEDIVLLDSRAVARLAQRVDLKDLCLAMKMVAEDSVREHIFTSIPPAEADELKKCLEEKGRVLITEVDKAQQRIVSVIRQMEEEGEMLIGRADEMID</sequence>
<proteinExistence type="predicted"/>
<keyword evidence="6" id="KW-0969">Cilium</keyword>
<keyword evidence="6" id="KW-0966">Cell projection</keyword>
<dbReference type="GO" id="GO:0009425">
    <property type="term" value="C:bacterial-type flagellum basal body"/>
    <property type="evidence" value="ECO:0007669"/>
    <property type="project" value="InterPro"/>
</dbReference>
<dbReference type="NCBIfam" id="TIGR01397">
    <property type="entry name" value="fliM_switch"/>
    <property type="match status" value="1"/>
</dbReference>
<evidence type="ECO:0000259" key="4">
    <source>
        <dbReference type="Pfam" id="PF01706"/>
    </source>
</evidence>
<evidence type="ECO:0000313" key="7">
    <source>
        <dbReference type="Proteomes" id="UP000587760"/>
    </source>
</evidence>
<dbReference type="CDD" id="cd17908">
    <property type="entry name" value="FliM"/>
    <property type="match status" value="1"/>
</dbReference>
<dbReference type="Pfam" id="PF14841">
    <property type="entry name" value="FliG_M"/>
    <property type="match status" value="1"/>
</dbReference>